<name>A0A6G1WQI1_9HYPH</name>
<reference evidence="2" key="1">
    <citation type="journal article" date="2013" name="Genome Biol.">
        <title>Comparative genomics of the core and accessory genomes of 48 Sinorhizobium strains comprising five genospecies.</title>
        <authorList>
            <person name="Sugawara M."/>
            <person name="Epstein B."/>
            <person name="Badgley B.D."/>
            <person name="Unno T."/>
            <person name="Xu L."/>
            <person name="Reese J."/>
            <person name="Gyaneshwar P."/>
            <person name="Denny R."/>
            <person name="Mudge J."/>
            <person name="Bharti A.K."/>
            <person name="Farmer A.D."/>
            <person name="May G.D."/>
            <person name="Woodward J.E."/>
            <person name="Medigue C."/>
            <person name="Vallenet D."/>
            <person name="Lajus A."/>
            <person name="Rouy Z."/>
            <person name="Martinez-Vaz B."/>
            <person name="Tiffin P."/>
            <person name="Young N.D."/>
            <person name="Sadowsky M.J."/>
        </authorList>
    </citation>
    <scope>NUCLEOTIDE SEQUENCE</scope>
    <source>
        <strain evidence="2">M1</strain>
    </source>
</reference>
<accession>A0A6G1WQI1</accession>
<comment type="caution">
    <text evidence="2">The sequence shown here is derived from an EMBL/GenBank/DDBJ whole genome shotgun (WGS) entry which is preliminary data.</text>
</comment>
<sequence>MNEPHHQTRRDRDRLRSEKGLQRKELLRAIRKTVKAWRDGAGVEVSMQRIADLMDGKAQ</sequence>
<feature type="region of interest" description="Disordered" evidence="1">
    <location>
        <begin position="1"/>
        <end position="20"/>
    </location>
</feature>
<organism evidence="2">
    <name type="scientific">Sinorhizobium medicae</name>
    <dbReference type="NCBI Taxonomy" id="110321"/>
    <lineage>
        <taxon>Bacteria</taxon>
        <taxon>Pseudomonadati</taxon>
        <taxon>Pseudomonadota</taxon>
        <taxon>Alphaproteobacteria</taxon>
        <taxon>Hyphomicrobiales</taxon>
        <taxon>Rhizobiaceae</taxon>
        <taxon>Sinorhizobium/Ensifer group</taxon>
        <taxon>Sinorhizobium</taxon>
    </lineage>
</organism>
<dbReference type="EMBL" id="WISB01000124">
    <property type="protein sequence ID" value="MQW71897.1"/>
    <property type="molecule type" value="Genomic_DNA"/>
</dbReference>
<evidence type="ECO:0000256" key="1">
    <source>
        <dbReference type="SAM" id="MobiDB-lite"/>
    </source>
</evidence>
<dbReference type="AlphaFoldDB" id="A0A6G1WQI1"/>
<gene>
    <name evidence="2" type="ORF">GHJ91_22775</name>
</gene>
<protein>
    <submittedName>
        <fullName evidence="2">Uncharacterized protein</fullName>
    </submittedName>
</protein>
<dbReference type="RefSeq" id="WP_013843974.1">
    <property type="nucleotide sequence ID" value="NZ_CP140886.1"/>
</dbReference>
<proteinExistence type="predicted"/>
<evidence type="ECO:0000313" key="2">
    <source>
        <dbReference type="EMBL" id="MQW71897.1"/>
    </source>
</evidence>